<dbReference type="Pfam" id="PF14703">
    <property type="entry name" value="PHM7_cyt"/>
    <property type="match status" value="1"/>
</dbReference>
<feature type="domain" description="CSC1/OSCA1-like 7TM region" evidence="9">
    <location>
        <begin position="559"/>
        <end position="826"/>
    </location>
</feature>
<evidence type="ECO:0000256" key="4">
    <source>
        <dbReference type="ARBA" id="ARBA00022692"/>
    </source>
</evidence>
<comment type="similarity">
    <text evidence="2">Belongs to the CSC1 (TC 1.A.17) family.</text>
</comment>
<feature type="transmembrane region" description="Helical" evidence="8">
    <location>
        <begin position="604"/>
        <end position="628"/>
    </location>
</feature>
<feature type="domain" description="CSC1/OSCA1-like cytosolic" evidence="11">
    <location>
        <begin position="400"/>
        <end position="547"/>
    </location>
</feature>
<feature type="transmembrane region" description="Helical" evidence="8">
    <location>
        <begin position="85"/>
        <end position="109"/>
    </location>
</feature>
<comment type="subcellular location">
    <subcellularLocation>
        <location evidence="1">Membrane</location>
        <topology evidence="1">Multi-pass membrane protein</topology>
    </subcellularLocation>
</comment>
<feature type="compositionally biased region" description="Low complexity" evidence="7">
    <location>
        <begin position="331"/>
        <end position="342"/>
    </location>
</feature>
<dbReference type="PANTHER" id="PTHR13018:SF5">
    <property type="entry name" value="RE44586P"/>
    <property type="match status" value="1"/>
</dbReference>
<dbReference type="PANTHER" id="PTHR13018">
    <property type="entry name" value="PROBABLE MEMBRANE PROTEIN DUF221-RELATED"/>
    <property type="match status" value="1"/>
</dbReference>
<evidence type="ECO:0000259" key="9">
    <source>
        <dbReference type="Pfam" id="PF02714"/>
    </source>
</evidence>
<organism evidence="12 13">
    <name type="scientific">Chlamydomonas eustigma</name>
    <dbReference type="NCBI Taxonomy" id="1157962"/>
    <lineage>
        <taxon>Eukaryota</taxon>
        <taxon>Viridiplantae</taxon>
        <taxon>Chlorophyta</taxon>
        <taxon>core chlorophytes</taxon>
        <taxon>Chlorophyceae</taxon>
        <taxon>CS clade</taxon>
        <taxon>Chlamydomonadales</taxon>
        <taxon>Chlamydomonadaceae</taxon>
        <taxon>Chlamydomonas</taxon>
    </lineage>
</organism>
<evidence type="ECO:0000256" key="3">
    <source>
        <dbReference type="ARBA" id="ARBA00022448"/>
    </source>
</evidence>
<evidence type="ECO:0000259" key="10">
    <source>
        <dbReference type="Pfam" id="PF13967"/>
    </source>
</evidence>
<dbReference type="InterPro" id="IPR032880">
    <property type="entry name" value="CSC1/OSCA1-like_N"/>
</dbReference>
<dbReference type="Proteomes" id="UP000232323">
    <property type="component" value="Unassembled WGS sequence"/>
</dbReference>
<evidence type="ECO:0000256" key="8">
    <source>
        <dbReference type="SAM" id="Phobius"/>
    </source>
</evidence>
<evidence type="ECO:0000256" key="7">
    <source>
        <dbReference type="SAM" id="MobiDB-lite"/>
    </source>
</evidence>
<feature type="region of interest" description="Disordered" evidence="7">
    <location>
        <begin position="315"/>
        <end position="355"/>
    </location>
</feature>
<comment type="caution">
    <text evidence="12">The sequence shown here is derived from an EMBL/GenBank/DDBJ whole genome shotgun (WGS) entry which is preliminary data.</text>
</comment>
<evidence type="ECO:0000256" key="2">
    <source>
        <dbReference type="ARBA" id="ARBA00007779"/>
    </source>
</evidence>
<feature type="transmembrane region" description="Helical" evidence="8">
    <location>
        <begin position="559"/>
        <end position="584"/>
    </location>
</feature>
<dbReference type="InterPro" id="IPR003864">
    <property type="entry name" value="CSC1/OSCA1-like_7TM"/>
</dbReference>
<feature type="transmembrane region" description="Helical" evidence="8">
    <location>
        <begin position="835"/>
        <end position="856"/>
    </location>
</feature>
<keyword evidence="6 8" id="KW-0472">Membrane</keyword>
<gene>
    <name evidence="12" type="ORF">CEUSTIGMA_g351.t1</name>
</gene>
<feature type="transmembrane region" description="Helical" evidence="8">
    <location>
        <begin position="648"/>
        <end position="671"/>
    </location>
</feature>
<dbReference type="Pfam" id="PF13967">
    <property type="entry name" value="RSN1_TM"/>
    <property type="match status" value="1"/>
</dbReference>
<dbReference type="InterPro" id="IPR045122">
    <property type="entry name" value="Csc1-like"/>
</dbReference>
<evidence type="ECO:0000313" key="13">
    <source>
        <dbReference type="Proteomes" id="UP000232323"/>
    </source>
</evidence>
<reference evidence="12 13" key="1">
    <citation type="submission" date="2017-08" db="EMBL/GenBank/DDBJ databases">
        <title>Acidophilic green algal genome provides insights into adaptation to an acidic environment.</title>
        <authorList>
            <person name="Hirooka S."/>
            <person name="Hirose Y."/>
            <person name="Kanesaki Y."/>
            <person name="Higuchi S."/>
            <person name="Fujiwara T."/>
            <person name="Onuma R."/>
            <person name="Era A."/>
            <person name="Ohbayashi R."/>
            <person name="Uzuka A."/>
            <person name="Nozaki H."/>
            <person name="Yoshikawa H."/>
            <person name="Miyagishima S.Y."/>
        </authorList>
    </citation>
    <scope>NUCLEOTIDE SEQUENCE [LARGE SCALE GENOMIC DNA]</scope>
    <source>
        <strain evidence="12 13">NIES-2499</strain>
    </source>
</reference>
<evidence type="ECO:0008006" key="14">
    <source>
        <dbReference type="Google" id="ProtNLM"/>
    </source>
</evidence>
<dbReference type="Pfam" id="PF02714">
    <property type="entry name" value="RSN1_7TM"/>
    <property type="match status" value="1"/>
</dbReference>
<keyword evidence="13" id="KW-1185">Reference proteome</keyword>
<evidence type="ECO:0000256" key="5">
    <source>
        <dbReference type="ARBA" id="ARBA00022989"/>
    </source>
</evidence>
<feature type="transmembrane region" description="Helical" evidence="8">
    <location>
        <begin position="193"/>
        <end position="212"/>
    </location>
</feature>
<dbReference type="InterPro" id="IPR027815">
    <property type="entry name" value="CSC1/OSCA1-like_cyt"/>
</dbReference>
<evidence type="ECO:0000259" key="11">
    <source>
        <dbReference type="Pfam" id="PF14703"/>
    </source>
</evidence>
<keyword evidence="3" id="KW-0813">Transport</keyword>
<name>A0A250WQB6_9CHLO</name>
<evidence type="ECO:0000256" key="6">
    <source>
        <dbReference type="ARBA" id="ARBA00023136"/>
    </source>
</evidence>
<keyword evidence="5 8" id="KW-1133">Transmembrane helix</keyword>
<protein>
    <recommendedName>
        <fullName evidence="14">CSC1/OSCA1-like 7TM region domain-containing protein</fullName>
    </recommendedName>
</protein>
<sequence length="1028" mass="115730">MAANSATTVGFVFAVQIGISIIAFFLFSSLRLMASLRRFYAPKRFDKSLEEKPRRLPPGFFSWWYIILTTSEEEVLRVAGLDMAVFIRILTFGAETFFYISLWVLVVVLPTNLSGTQVKDILNAASNSTFSNESPSPSPPVHQPPVLPPYPPYPPFSPGYGPCAVQTFSTIQRQVAWFDICSITNLGNDSPKFWVHMVSVYVVTIIVLMTGWKYNKEATILRIMYVANTPRGGPSHTVLITDIPGMDYGTLRSFVRGFVGSTLFIMLPKSLKMKVMDFVEEGVSAARNTLSAENIAKRAVRYKNESGYTYSLPAEQGNREASSHTAGPGPASSMSVQQAASSNNVKRKNPAASHQVQLRMTEDELDVWKQAAQKLGVMAKDEEQDKVLQAFIQSELDFSYGSNHVAAVNPVWDQEELENVLNEYNKLKTELEDYLDFVASRLRRKQKVKRLMKRVIGATMGVWGTSRYGLKPVKVDALVFWRDRLQELDRLLPEAQSRALMKPIPSAFVTFNTRAMQTRAASSLHSHDESLWCIQGAPSPSEILWRNLRMRSWQRGARATVLWMAYGALVLFFVIPVAVVQGFVNLDNLARFPGLYQFIQLPFINQFLMGILPSLVMMIFLALVPFILQTMCKLAGLVSFSKVDFAVVNMYFYFQVVVVFLFNMVAGTFIYQYNTIINDPSTVITALGIAIPQTASFFITYILTSGIGKEGIKFLRLVNLVIFLVLSRTASTPRARMRLWTEQHQGLGSTIPYYMMAFFLGVMYCIINPIIAPTLLIYLMMAILAQRYNVMYVFKPMYESGGQVWGTVLHQVMVSLYLMQIFMLVLLSIKAFRFAPLIVPLIFFTFLFHVSVYLLFNRPWRLLSVHDAAMLDLRDQAERGSVNMKPEELRDIREMYLSPVFKVKAGDIDELLREAAIANRRIDGERIEDIEQQLDDAGYVSAEEADDRDVEAAVANNRSEELHQIATDPPSSPWTFRKGMAYWTKKPSESAGPYTSAAAGLSQQAVAKNTHTLEISSASADLKGLSKK</sequence>
<keyword evidence="4 8" id="KW-0812">Transmembrane</keyword>
<accession>A0A250WQB6</accession>
<dbReference type="GO" id="GO:0005886">
    <property type="term" value="C:plasma membrane"/>
    <property type="evidence" value="ECO:0007669"/>
    <property type="project" value="TreeGrafter"/>
</dbReference>
<dbReference type="OrthoDB" id="1689567at2759"/>
<feature type="transmembrane region" description="Helical" evidence="8">
    <location>
        <begin position="683"/>
        <end position="702"/>
    </location>
</feature>
<feature type="transmembrane region" description="Helical" evidence="8">
    <location>
        <begin position="751"/>
        <end position="784"/>
    </location>
</feature>
<feature type="transmembrane region" description="Helical" evidence="8">
    <location>
        <begin position="804"/>
        <end position="829"/>
    </location>
</feature>
<dbReference type="EMBL" id="BEGY01000001">
    <property type="protein sequence ID" value="GAX72896.1"/>
    <property type="molecule type" value="Genomic_DNA"/>
</dbReference>
<dbReference type="AlphaFoldDB" id="A0A250WQB6"/>
<dbReference type="GO" id="GO:0005227">
    <property type="term" value="F:calcium-activated cation channel activity"/>
    <property type="evidence" value="ECO:0007669"/>
    <property type="project" value="InterPro"/>
</dbReference>
<evidence type="ECO:0000256" key="1">
    <source>
        <dbReference type="ARBA" id="ARBA00004141"/>
    </source>
</evidence>
<feature type="transmembrane region" description="Helical" evidence="8">
    <location>
        <begin position="12"/>
        <end position="34"/>
    </location>
</feature>
<proteinExistence type="inferred from homology"/>
<evidence type="ECO:0000313" key="12">
    <source>
        <dbReference type="EMBL" id="GAX72896.1"/>
    </source>
</evidence>
<feature type="domain" description="CSC1/OSCA1-like N-terminal transmembrane" evidence="10">
    <location>
        <begin position="13"/>
        <end position="213"/>
    </location>
</feature>